<feature type="domain" description="Methyltransferase" evidence="1">
    <location>
        <begin position="44"/>
        <end position="134"/>
    </location>
</feature>
<name>A0A072NF24_9GAMM</name>
<protein>
    <recommendedName>
        <fullName evidence="1">Methyltransferase domain-containing protein</fullName>
    </recommendedName>
</protein>
<evidence type="ECO:0000313" key="3">
    <source>
        <dbReference type="Proteomes" id="UP000035057"/>
    </source>
</evidence>
<dbReference type="Pfam" id="PF13649">
    <property type="entry name" value="Methyltransf_25"/>
    <property type="match status" value="1"/>
</dbReference>
<evidence type="ECO:0000313" key="2">
    <source>
        <dbReference type="EMBL" id="KEF31680.1"/>
    </source>
</evidence>
<dbReference type="InterPro" id="IPR029063">
    <property type="entry name" value="SAM-dependent_MTases_sf"/>
</dbReference>
<dbReference type="SUPFAM" id="SSF53335">
    <property type="entry name" value="S-adenosyl-L-methionine-dependent methyltransferases"/>
    <property type="match status" value="1"/>
</dbReference>
<dbReference type="EMBL" id="ANIE01000005">
    <property type="protein sequence ID" value="KEF31680.1"/>
    <property type="molecule type" value="Genomic_DNA"/>
</dbReference>
<organism evidence="2 3">
    <name type="scientific">Marinobacter nitratireducens</name>
    <dbReference type="NCBI Taxonomy" id="1137280"/>
    <lineage>
        <taxon>Bacteria</taxon>
        <taxon>Pseudomonadati</taxon>
        <taxon>Pseudomonadota</taxon>
        <taxon>Gammaproteobacteria</taxon>
        <taxon>Pseudomonadales</taxon>
        <taxon>Marinobacteraceae</taxon>
        <taxon>Marinobacter</taxon>
    </lineage>
</organism>
<keyword evidence="3" id="KW-1185">Reference proteome</keyword>
<evidence type="ECO:0000259" key="1">
    <source>
        <dbReference type="Pfam" id="PF13649"/>
    </source>
</evidence>
<accession>A0A072NF24</accession>
<dbReference type="GO" id="GO:0008168">
    <property type="term" value="F:methyltransferase activity"/>
    <property type="evidence" value="ECO:0007669"/>
    <property type="project" value="UniProtKB-KW"/>
</dbReference>
<dbReference type="PATRIC" id="fig|1137280.3.peg.1844"/>
<reference evidence="2 3" key="1">
    <citation type="submission" date="2012-12" db="EMBL/GenBank/DDBJ databases">
        <title>Genome assembly of Marinobacter sp. AK21.</title>
        <authorList>
            <person name="Khatri I."/>
            <person name="Kumar R."/>
            <person name="Vaidya B."/>
            <person name="Subramanian S."/>
            <person name="Pinnaka A."/>
        </authorList>
    </citation>
    <scope>NUCLEOTIDE SEQUENCE [LARGE SCALE GENOMIC DNA]</scope>
    <source>
        <strain evidence="2 3">AK21</strain>
    </source>
</reference>
<dbReference type="Proteomes" id="UP000035057">
    <property type="component" value="Unassembled WGS sequence"/>
</dbReference>
<dbReference type="AlphaFoldDB" id="A0A072NF24"/>
<dbReference type="Gene3D" id="3.40.50.150">
    <property type="entry name" value="Vaccinia Virus protein VP39"/>
    <property type="match status" value="1"/>
</dbReference>
<dbReference type="GO" id="GO:0032259">
    <property type="term" value="P:methylation"/>
    <property type="evidence" value="ECO:0007669"/>
    <property type="project" value="UniProtKB-KW"/>
</dbReference>
<sequence>MTRSDDLLWQVGKTVNGNVVGEDQIELIIERICTALNLRADDRVLDVGAGNGLLTSIVAGRCARVTGVERNQALYERALRANTCGNASYVCQSLSALDCSSLDFNKAFLYEVVQHLDFSETASFIESVFKQLPDSGAVFLGGIPSELQKWSFYGTDERRKQYFRGLAKGTDVMGTWYHPEFFGCLAEDLQLECQVLVQDSRLYTSSYRFDCLLKKRAL</sequence>
<gene>
    <name evidence="2" type="ORF">D777_02029</name>
</gene>
<dbReference type="STRING" id="1137280.D777_02029"/>
<comment type="caution">
    <text evidence="2">The sequence shown here is derived from an EMBL/GenBank/DDBJ whole genome shotgun (WGS) entry which is preliminary data.</text>
</comment>
<dbReference type="CDD" id="cd02440">
    <property type="entry name" value="AdoMet_MTases"/>
    <property type="match status" value="1"/>
</dbReference>
<proteinExistence type="predicted"/>
<dbReference type="GO" id="GO:0003723">
    <property type="term" value="F:RNA binding"/>
    <property type="evidence" value="ECO:0007669"/>
    <property type="project" value="UniProtKB-KW"/>
</dbReference>
<dbReference type="InterPro" id="IPR041698">
    <property type="entry name" value="Methyltransf_25"/>
</dbReference>